<dbReference type="Pfam" id="PF01683">
    <property type="entry name" value="EB"/>
    <property type="match status" value="4"/>
</dbReference>
<dbReference type="PANTHER" id="PTHR37157">
    <property type="entry name" value="PRION-LIKE-(Q/N-RICH) DOMAIN-BEARING PROTEIN 25"/>
    <property type="match status" value="1"/>
</dbReference>
<reference evidence="2 3" key="1">
    <citation type="submission" date="2018-11" db="EMBL/GenBank/DDBJ databases">
        <authorList>
            <consortium name="Pathogen Informatics"/>
        </authorList>
    </citation>
    <scope>NUCLEOTIDE SEQUENCE [LARGE SCALE GENOMIC DNA]</scope>
</reference>
<feature type="domain" description="EB" evidence="1">
    <location>
        <begin position="328"/>
        <end position="375"/>
    </location>
</feature>
<keyword evidence="3" id="KW-1185">Reference proteome</keyword>
<dbReference type="PANTHER" id="PTHR37157:SF2">
    <property type="entry name" value="EB DOMAIN-CONTAINING PROTEIN-RELATED"/>
    <property type="match status" value="1"/>
</dbReference>
<protein>
    <recommendedName>
        <fullName evidence="1">EB domain-containing protein</fullName>
    </recommendedName>
</protein>
<proteinExistence type="predicted"/>
<dbReference type="InterPro" id="IPR006149">
    <property type="entry name" value="EB_dom"/>
</dbReference>
<dbReference type="Proteomes" id="UP000271889">
    <property type="component" value="Unassembled WGS sequence"/>
</dbReference>
<gene>
    <name evidence="2" type="ORF">CGOC_LOCUS9751</name>
</gene>
<organism evidence="2 3">
    <name type="scientific">Cylicostephanus goldi</name>
    <name type="common">Nematode worm</name>
    <dbReference type="NCBI Taxonomy" id="71465"/>
    <lineage>
        <taxon>Eukaryota</taxon>
        <taxon>Metazoa</taxon>
        <taxon>Ecdysozoa</taxon>
        <taxon>Nematoda</taxon>
        <taxon>Chromadorea</taxon>
        <taxon>Rhabditida</taxon>
        <taxon>Rhabditina</taxon>
        <taxon>Rhabditomorpha</taxon>
        <taxon>Strongyloidea</taxon>
        <taxon>Strongylidae</taxon>
        <taxon>Cylicostephanus</taxon>
    </lineage>
</organism>
<feature type="domain" description="EB" evidence="1">
    <location>
        <begin position="142"/>
        <end position="190"/>
    </location>
</feature>
<feature type="domain" description="EB" evidence="1">
    <location>
        <begin position="397"/>
        <end position="423"/>
    </location>
</feature>
<evidence type="ECO:0000313" key="3">
    <source>
        <dbReference type="Proteomes" id="UP000271889"/>
    </source>
</evidence>
<name>A0A3P7MLC2_CYLGO</name>
<dbReference type="EMBL" id="UYRV01108191">
    <property type="protein sequence ID" value="VDN24097.1"/>
    <property type="molecule type" value="Genomic_DNA"/>
</dbReference>
<sequence length="439" mass="47243">MVSLPTVSYPPTTGWGRVEGREDGAAFRGSVQVPRISRTLPFNVKKFRYTEMFGFCIAENLHPQCPDNEVLLNGKCVQKVPIGSPCQVTQQCLGGAQCNYGLCQCAAGQSIINGVCSGGPGSGCPLNQRGANKQKFLTVENLQVMVNGQCMPTVGIGLRCSYTQQCLGNSVCVGNVCQCPSGSNNYNGKCTSPECQPNQVTYILHILQCIQSYSEKAVTFLAQNNVAVVNLLRKFSQLLKKGKITDFCSKSCGSLASVARPARAALVKNTQKIRIFVLWQSHFYVAIVYHRIQGSSHPSSAFEKSCEFSSIRLSCGSSAQLLDLLTLQILVNNQCLPLAVVGGRCTYNEQCTGNSECANGYCRCSDGSAPNNGICNGQSSACKSYQVGKFEQYSLGQFVSVNNQCLDKVSIGQSCTNAAQCIGMMTSQRLTKSGSCYNS</sequence>
<evidence type="ECO:0000259" key="1">
    <source>
        <dbReference type="Pfam" id="PF01683"/>
    </source>
</evidence>
<dbReference type="OrthoDB" id="5874482at2759"/>
<accession>A0A3P7MLC2</accession>
<feature type="domain" description="EB" evidence="1">
    <location>
        <begin position="65"/>
        <end position="116"/>
    </location>
</feature>
<evidence type="ECO:0000313" key="2">
    <source>
        <dbReference type="EMBL" id="VDN24097.1"/>
    </source>
</evidence>
<dbReference type="AlphaFoldDB" id="A0A3P7MLC2"/>